<comment type="caution">
    <text evidence="1">The sequence shown here is derived from an EMBL/GenBank/DDBJ whole genome shotgun (WGS) entry which is preliminary data.</text>
</comment>
<dbReference type="RefSeq" id="WP_051611744.1">
    <property type="nucleotide sequence ID" value="NZ_JAAC01000102.1"/>
</dbReference>
<organism evidence="1 2">
    <name type="scientific">Fusobacterium necrophorum BL</name>
    <dbReference type="NCBI Taxonomy" id="1441732"/>
    <lineage>
        <taxon>Bacteria</taxon>
        <taxon>Fusobacteriati</taxon>
        <taxon>Fusobacteriota</taxon>
        <taxon>Fusobacteriia</taxon>
        <taxon>Fusobacteriales</taxon>
        <taxon>Fusobacteriaceae</taxon>
        <taxon>Fusobacterium</taxon>
    </lineage>
</organism>
<sequence length="95" mass="11540">MTLFSLAEWERASISSITWQYINDNSLNSPKYAGYGKDRDKYKKWFQDNESWIDSLNVFEFWSRDNKEMLDSFIDDFIIAYNSIAERNFYIHIER</sequence>
<gene>
    <name evidence="1" type="ORF">FUSO3_06340</name>
</gene>
<dbReference type="EMBL" id="JAAC01000102">
    <property type="protein sequence ID" value="KDE62987.1"/>
    <property type="molecule type" value="Genomic_DNA"/>
</dbReference>
<accession>A0AB73BVY5</accession>
<evidence type="ECO:0000313" key="2">
    <source>
        <dbReference type="Proteomes" id="UP000027473"/>
    </source>
</evidence>
<evidence type="ECO:0000313" key="1">
    <source>
        <dbReference type="EMBL" id="KDE62987.1"/>
    </source>
</evidence>
<protein>
    <submittedName>
        <fullName evidence="1">Uncharacterized protein</fullName>
    </submittedName>
</protein>
<dbReference type="AlphaFoldDB" id="A0AB73BVY5"/>
<dbReference type="Proteomes" id="UP000027473">
    <property type="component" value="Unassembled WGS sequence"/>
</dbReference>
<reference evidence="1 2" key="1">
    <citation type="submission" date="2014-01" db="EMBL/GenBank/DDBJ databases">
        <title>Comparative genomics of Fusobacterium necrophorum wild isolates.</title>
        <authorList>
            <person name="Kittichotirat W."/>
            <person name="Bumgarner R.E."/>
            <person name="Lawrence P."/>
        </authorList>
    </citation>
    <scope>NUCLEOTIDE SEQUENCE [LARGE SCALE GENOMIC DNA]</scope>
    <source>
        <strain evidence="1 2">BL</strain>
    </source>
</reference>
<name>A0AB73BVY5_9FUSO</name>
<proteinExistence type="predicted"/>